<dbReference type="Pfam" id="PF14111">
    <property type="entry name" value="DUF4283"/>
    <property type="match status" value="1"/>
</dbReference>
<keyword evidence="1" id="KW-0862">Zinc</keyword>
<evidence type="ECO:0000259" key="3">
    <source>
        <dbReference type="PROSITE" id="PS50158"/>
    </source>
</evidence>
<dbReference type="GO" id="GO:0003676">
    <property type="term" value="F:nucleic acid binding"/>
    <property type="evidence" value="ECO:0007669"/>
    <property type="project" value="InterPro"/>
</dbReference>
<feature type="domain" description="CCHC-type" evidence="3">
    <location>
        <begin position="184"/>
        <end position="199"/>
    </location>
</feature>
<dbReference type="InterPro" id="IPR025558">
    <property type="entry name" value="DUF4283"/>
</dbReference>
<gene>
    <name evidence="4" type="ORF">F3Y22_tig00111566pilonHSYRG00207</name>
</gene>
<dbReference type="AlphaFoldDB" id="A0A6A2Y155"/>
<dbReference type="InterPro" id="IPR040256">
    <property type="entry name" value="At4g02000-like"/>
</dbReference>
<reference evidence="4" key="1">
    <citation type="submission" date="2019-09" db="EMBL/GenBank/DDBJ databases">
        <title>Draft genome information of white flower Hibiscus syriacus.</title>
        <authorList>
            <person name="Kim Y.-M."/>
        </authorList>
    </citation>
    <scope>NUCLEOTIDE SEQUENCE [LARGE SCALE GENOMIC DNA]</scope>
    <source>
        <strain evidence="4">YM2019G1</strain>
    </source>
</reference>
<proteinExistence type="predicted"/>
<evidence type="ECO:0000313" key="5">
    <source>
        <dbReference type="Proteomes" id="UP000436088"/>
    </source>
</evidence>
<dbReference type="EMBL" id="VEPZ02001371">
    <property type="protein sequence ID" value="KAE8676960.1"/>
    <property type="molecule type" value="Genomic_DNA"/>
</dbReference>
<protein>
    <recommendedName>
        <fullName evidence="3">CCHC-type domain-containing protein</fullName>
    </recommendedName>
</protein>
<dbReference type="PROSITE" id="PS50158">
    <property type="entry name" value="ZF_CCHC"/>
    <property type="match status" value="1"/>
</dbReference>
<feature type="compositionally biased region" description="Polar residues" evidence="2">
    <location>
        <begin position="256"/>
        <end position="267"/>
    </location>
</feature>
<name>A0A6A2Y155_HIBSY</name>
<feature type="compositionally biased region" description="Polar residues" evidence="2">
    <location>
        <begin position="223"/>
        <end position="235"/>
    </location>
</feature>
<accession>A0A6A2Y155</accession>
<organism evidence="4 5">
    <name type="scientific">Hibiscus syriacus</name>
    <name type="common">Rose of Sharon</name>
    <dbReference type="NCBI Taxonomy" id="106335"/>
    <lineage>
        <taxon>Eukaryota</taxon>
        <taxon>Viridiplantae</taxon>
        <taxon>Streptophyta</taxon>
        <taxon>Embryophyta</taxon>
        <taxon>Tracheophyta</taxon>
        <taxon>Spermatophyta</taxon>
        <taxon>Magnoliopsida</taxon>
        <taxon>eudicotyledons</taxon>
        <taxon>Gunneridae</taxon>
        <taxon>Pentapetalae</taxon>
        <taxon>rosids</taxon>
        <taxon>malvids</taxon>
        <taxon>Malvales</taxon>
        <taxon>Malvaceae</taxon>
        <taxon>Malvoideae</taxon>
        <taxon>Hibiscus</taxon>
    </lineage>
</organism>
<feature type="region of interest" description="Disordered" evidence="2">
    <location>
        <begin position="213"/>
        <end position="267"/>
    </location>
</feature>
<dbReference type="PANTHER" id="PTHR31286">
    <property type="entry name" value="GLYCINE-RICH CELL WALL STRUCTURAL PROTEIN 1.8-LIKE"/>
    <property type="match status" value="1"/>
</dbReference>
<keyword evidence="1" id="KW-0863">Zinc-finger</keyword>
<dbReference type="GO" id="GO:0008270">
    <property type="term" value="F:zinc ion binding"/>
    <property type="evidence" value="ECO:0007669"/>
    <property type="project" value="UniProtKB-KW"/>
</dbReference>
<evidence type="ECO:0000313" key="4">
    <source>
        <dbReference type="EMBL" id="KAE8676960.1"/>
    </source>
</evidence>
<keyword evidence="1" id="KW-0479">Metal-binding</keyword>
<comment type="caution">
    <text evidence="4">The sequence shown here is derived from an EMBL/GenBank/DDBJ whole genome shotgun (WGS) entry which is preliminary data.</text>
</comment>
<dbReference type="PANTHER" id="PTHR31286:SF99">
    <property type="entry name" value="DUF4283 DOMAIN-CONTAINING PROTEIN"/>
    <property type="match status" value="1"/>
</dbReference>
<keyword evidence="5" id="KW-1185">Reference proteome</keyword>
<evidence type="ECO:0000256" key="1">
    <source>
        <dbReference type="PROSITE-ProRule" id="PRU00047"/>
    </source>
</evidence>
<dbReference type="InterPro" id="IPR001878">
    <property type="entry name" value="Znf_CCHC"/>
</dbReference>
<dbReference type="Proteomes" id="UP000436088">
    <property type="component" value="Unassembled WGS sequence"/>
</dbReference>
<sequence length="267" mass="30143">MKSCDPWPGEDLVSLEDEDFDLLEEDVCIGEYEGIPFINFSERIQALTLKNIEQTLVIKVLGRQISYNVLYARILNIWKPAHPLKLVDIENDHFMVKFSAHINYLKVLSDGPGRSSVTISRWNRGHLTSTLHNITRIDYQTDNGRHGRFARMEVSINLLKPLISKIVINGRTQLIEYESLPVVCFSCGIYGHTSCSCPQKETPTDAAVEKKKRLQNRKEVKHQQSLPSTAVTRMSTRFDPIAETLPESVEPAPSEAIQTPSSAQSPP</sequence>
<evidence type="ECO:0000256" key="2">
    <source>
        <dbReference type="SAM" id="MobiDB-lite"/>
    </source>
</evidence>